<comment type="similarity">
    <text evidence="2 8">Belongs to the cytochrome c oxidase subunit 3 family.</text>
</comment>
<dbReference type="CDD" id="cd01665">
    <property type="entry name" value="Cyt_c_Oxidase_III"/>
    <property type="match status" value="1"/>
</dbReference>
<dbReference type="InterPro" id="IPR024791">
    <property type="entry name" value="Cyt_c/ubiquinol_Oxase_su3"/>
</dbReference>
<dbReference type="EMBL" id="AP017433">
    <property type="protein sequence ID" value="BAV82407.1"/>
    <property type="molecule type" value="Genomic_DNA"/>
</dbReference>
<evidence type="ECO:0000256" key="9">
    <source>
        <dbReference type="SAM" id="Phobius"/>
    </source>
</evidence>
<evidence type="ECO:0000256" key="3">
    <source>
        <dbReference type="ARBA" id="ARBA00015944"/>
    </source>
</evidence>
<gene>
    <name evidence="11" type="primary">cox3</name>
</gene>
<dbReference type="Gene3D" id="1.20.120.80">
    <property type="entry name" value="Cytochrome c oxidase, subunit III, four-helix bundle"/>
    <property type="match status" value="1"/>
</dbReference>
<dbReference type="InterPro" id="IPR013833">
    <property type="entry name" value="Cyt_c_oxidase_su3_a-hlx"/>
</dbReference>
<keyword evidence="4 8" id="KW-0812">Transmembrane</keyword>
<dbReference type="GO" id="GO:0006123">
    <property type="term" value="P:mitochondrial electron transport, cytochrome c to oxygen"/>
    <property type="evidence" value="ECO:0007669"/>
    <property type="project" value="UniProtKB-ARBA"/>
</dbReference>
<keyword evidence="8 11" id="KW-0496">Mitochondrion</keyword>
<organism evidence="11">
    <name type="scientific">Palpitomonas bilix</name>
    <dbReference type="NCBI Taxonomy" id="652834"/>
    <lineage>
        <taxon>Eukaryota</taxon>
        <taxon>Eukaryota incertae sedis</taxon>
    </lineage>
</organism>
<dbReference type="Pfam" id="PF00510">
    <property type="entry name" value="COX3"/>
    <property type="match status" value="1"/>
</dbReference>
<dbReference type="GO" id="GO:0045277">
    <property type="term" value="C:respiratory chain complex IV"/>
    <property type="evidence" value="ECO:0007669"/>
    <property type="project" value="UniProtKB-ARBA"/>
</dbReference>
<feature type="domain" description="Heme-copper oxidase subunit III family profile" evidence="10">
    <location>
        <begin position="7"/>
        <end position="266"/>
    </location>
</feature>
<accession>A0A1E1GHR5</accession>
<proteinExistence type="inferred from homology"/>
<evidence type="ECO:0000256" key="6">
    <source>
        <dbReference type="ARBA" id="ARBA00022989"/>
    </source>
</evidence>
<geneLocation type="mitochondrion" evidence="11"/>
<dbReference type="InterPro" id="IPR033945">
    <property type="entry name" value="Cyt_c_oxase_su3_dom"/>
</dbReference>
<feature type="transmembrane region" description="Helical" evidence="9">
    <location>
        <begin position="84"/>
        <end position="107"/>
    </location>
</feature>
<evidence type="ECO:0000256" key="7">
    <source>
        <dbReference type="ARBA" id="ARBA00023136"/>
    </source>
</evidence>
<keyword evidence="5" id="KW-1278">Translocase</keyword>
<feature type="transmembrane region" description="Helical" evidence="9">
    <location>
        <begin position="21"/>
        <end position="39"/>
    </location>
</feature>
<dbReference type="InterPro" id="IPR035973">
    <property type="entry name" value="Cyt_c_oxidase_su3-like_sf"/>
</dbReference>
<protein>
    <recommendedName>
        <fullName evidence="3 8">Cytochrome c oxidase subunit 3</fullName>
    </recommendedName>
</protein>
<dbReference type="PANTHER" id="PTHR11403">
    <property type="entry name" value="CYTOCHROME C OXIDASE SUBUNIT III"/>
    <property type="match status" value="1"/>
</dbReference>
<dbReference type="FunFam" id="1.20.120.80:FF:000002">
    <property type="entry name" value="Cytochrome c oxidase subunit 3"/>
    <property type="match status" value="1"/>
</dbReference>
<dbReference type="Gene3D" id="1.10.287.70">
    <property type="match status" value="1"/>
</dbReference>
<dbReference type="GO" id="GO:0031967">
    <property type="term" value="C:organelle envelope"/>
    <property type="evidence" value="ECO:0007669"/>
    <property type="project" value="UniProtKB-ARBA"/>
</dbReference>
<dbReference type="InterPro" id="IPR000298">
    <property type="entry name" value="Cyt_c_oxidase-like_su3"/>
</dbReference>
<reference evidence="11" key="1">
    <citation type="journal article" date="2016" name="Genome Biol. Evol.">
        <title>Mitochondrial Genome of Palpitomonas bilix: Derived Genome Structure and Ancestral System for Cytochrome c Maturation.</title>
        <authorList>
            <consortium name="AP017433"/>
            <person name="Nishimura Y."/>
            <person name="Tanifuji G."/>
            <person name="Kamikawa R."/>
            <person name="Yabuki A."/>
            <person name="Hashimoto T."/>
            <person name="Inagaki Y."/>
        </authorList>
    </citation>
    <scope>NUCLEOTIDE SEQUENCE</scope>
</reference>
<dbReference type="PROSITE" id="PS50253">
    <property type="entry name" value="COX3"/>
    <property type="match status" value="1"/>
</dbReference>
<sequence length="267" mass="30259">MKKLSKQQHPFHMVDHSPWPLLTAFAAFSLVFGLVFYMHKYEGGFFALMLSLGSLLLCMALWWRDVIREATFNGDHTVKVQKHLALGMLLFITSEVMFFVAFFWAFFHMSLAPSIEVGGVWPPKGIEVLNAWEVPLLNTIILLSSGATTTWAHAAILANKKQQGIIALIITVVLAAIFTAFQGYEYIHASFTIADGIYGSTFYMATGFHGFHVIIGTIFLSVCLVRLLKDHFTEDHHFGFEAAAWYWHFVDVVWLFLFVSIYYWGGA</sequence>
<dbReference type="RefSeq" id="YP_009317239.1">
    <property type="nucleotide sequence ID" value="NC_031832.1"/>
</dbReference>
<keyword evidence="7 9" id="KW-0472">Membrane</keyword>
<evidence type="ECO:0000256" key="1">
    <source>
        <dbReference type="ARBA" id="ARBA00004141"/>
    </source>
</evidence>
<comment type="function">
    <text evidence="8">Component of the cytochrome c oxidase, the last enzyme in the mitochondrial electron transport chain which drives oxidative phosphorylation. The respiratory chain contains 3 multisubunit complexes succinate dehydrogenase (complex II, CII), ubiquinol-cytochrome c oxidoreductase (cytochrome b-c1 complex, complex III, CIII) and cytochrome c oxidase (complex IV, CIV), that cooperate to transfer electrons derived from NADH and succinate to molecular oxygen, creating an electrochemical gradient over the inner membrane that drives transmembrane transport and the ATP synthase. Cytochrome c oxidase is the component of the respiratory chain that catalyzes the reduction of oxygen to water. Electrons originating from reduced cytochrome c in the intermembrane space (IMS) are transferred via the dinuclear copper A center (CU(A)) of subunit 2 and heme A of subunit 1 to the active site in subunit 1, a binuclear center (BNC) formed by heme A3 and copper B (CU(B)). The BNC reduces molecular oxygen to 2 water molecules using 4 electrons from cytochrome c in the IMS and 4 protons from the mitochondrial matrix.</text>
</comment>
<feature type="transmembrane region" description="Helical" evidence="9">
    <location>
        <begin position="45"/>
        <end position="63"/>
    </location>
</feature>
<dbReference type="AlphaFoldDB" id="A0A1E1GHR5"/>
<feature type="transmembrane region" description="Helical" evidence="9">
    <location>
        <begin position="136"/>
        <end position="158"/>
    </location>
</feature>
<dbReference type="FunFam" id="1.10.287.70:FF:000082">
    <property type="entry name" value="Cytochrome c oxidase subunit 3"/>
    <property type="match status" value="1"/>
</dbReference>
<feature type="transmembrane region" description="Helical" evidence="9">
    <location>
        <begin position="245"/>
        <end position="265"/>
    </location>
</feature>
<dbReference type="GO" id="GO:0004129">
    <property type="term" value="F:cytochrome-c oxidase activity"/>
    <property type="evidence" value="ECO:0007669"/>
    <property type="project" value="InterPro"/>
</dbReference>
<name>A0A1E1GHR5_9EUKA</name>
<feature type="transmembrane region" description="Helical" evidence="9">
    <location>
        <begin position="202"/>
        <end position="225"/>
    </location>
</feature>
<comment type="subcellular location">
    <subcellularLocation>
        <location evidence="1">Membrane</location>
        <topology evidence="1">Multi-pass membrane protein</topology>
    </subcellularLocation>
</comment>
<dbReference type="PANTHER" id="PTHR11403:SF7">
    <property type="entry name" value="CYTOCHROME C OXIDASE SUBUNIT 3"/>
    <property type="match status" value="1"/>
</dbReference>
<dbReference type="GeneID" id="30214239"/>
<feature type="transmembrane region" description="Helical" evidence="9">
    <location>
        <begin position="165"/>
        <end position="182"/>
    </location>
</feature>
<evidence type="ECO:0000256" key="8">
    <source>
        <dbReference type="RuleBase" id="RU003375"/>
    </source>
</evidence>
<evidence type="ECO:0000256" key="2">
    <source>
        <dbReference type="ARBA" id="ARBA00010581"/>
    </source>
</evidence>
<evidence type="ECO:0000256" key="5">
    <source>
        <dbReference type="ARBA" id="ARBA00022967"/>
    </source>
</evidence>
<keyword evidence="6 9" id="KW-1133">Transmembrane helix</keyword>
<evidence type="ECO:0000259" key="10">
    <source>
        <dbReference type="PROSITE" id="PS50253"/>
    </source>
</evidence>
<dbReference type="GO" id="GO:0005739">
    <property type="term" value="C:mitochondrion"/>
    <property type="evidence" value="ECO:0007669"/>
    <property type="project" value="TreeGrafter"/>
</dbReference>
<evidence type="ECO:0000313" key="11">
    <source>
        <dbReference type="EMBL" id="BAV82407.1"/>
    </source>
</evidence>
<dbReference type="GO" id="GO:0031090">
    <property type="term" value="C:organelle membrane"/>
    <property type="evidence" value="ECO:0007669"/>
    <property type="project" value="UniProtKB-ARBA"/>
</dbReference>
<dbReference type="SUPFAM" id="SSF81452">
    <property type="entry name" value="Cytochrome c oxidase subunit III-like"/>
    <property type="match status" value="1"/>
</dbReference>
<evidence type="ECO:0000256" key="4">
    <source>
        <dbReference type="ARBA" id="ARBA00022692"/>
    </source>
</evidence>